<dbReference type="FunFam" id="3.30.980.10:FF:000005">
    <property type="entry name" value="Threonyl-tRNA synthetase, mitochondrial"/>
    <property type="match status" value="1"/>
</dbReference>
<evidence type="ECO:0000256" key="4">
    <source>
        <dbReference type="ARBA" id="ARBA00022598"/>
    </source>
</evidence>
<dbReference type="Gene3D" id="3.30.980.10">
    <property type="entry name" value="Threonyl-trna Synthetase, Chain A, domain 2"/>
    <property type="match status" value="1"/>
</dbReference>
<evidence type="ECO:0000256" key="5">
    <source>
        <dbReference type="ARBA" id="ARBA00022723"/>
    </source>
</evidence>
<gene>
    <name evidence="13" type="primary">thrS</name>
    <name evidence="15" type="ORF">COU49_02255</name>
</gene>
<dbReference type="PANTHER" id="PTHR11451:SF44">
    <property type="entry name" value="THREONINE--TRNA LIGASE, CHLOROPLASTIC_MITOCHONDRIAL 2"/>
    <property type="match status" value="1"/>
</dbReference>
<comment type="caution">
    <text evidence="15">The sequence shown here is derived from an EMBL/GenBank/DDBJ whole genome shotgun (WGS) entry which is preliminary data.</text>
</comment>
<dbReference type="InterPro" id="IPR033728">
    <property type="entry name" value="ThrRS_core"/>
</dbReference>
<dbReference type="InterPro" id="IPR036621">
    <property type="entry name" value="Anticodon-bd_dom_sf"/>
</dbReference>
<keyword evidence="4 13" id="KW-0436">Ligase</keyword>
<dbReference type="InterPro" id="IPR002314">
    <property type="entry name" value="aa-tRNA-synt_IIb"/>
</dbReference>
<dbReference type="GO" id="GO:0005737">
    <property type="term" value="C:cytoplasm"/>
    <property type="evidence" value="ECO:0007669"/>
    <property type="project" value="UniProtKB-SubCell"/>
</dbReference>
<dbReference type="GO" id="GO:0046872">
    <property type="term" value="F:metal ion binding"/>
    <property type="evidence" value="ECO:0007669"/>
    <property type="project" value="UniProtKB-KW"/>
</dbReference>
<evidence type="ECO:0000256" key="3">
    <source>
        <dbReference type="ARBA" id="ARBA00022555"/>
    </source>
</evidence>
<dbReference type="InterPro" id="IPR006195">
    <property type="entry name" value="aa-tRNA-synth_II"/>
</dbReference>
<evidence type="ECO:0000256" key="12">
    <source>
        <dbReference type="ARBA" id="ARBA00049515"/>
    </source>
</evidence>
<organism evidence="15 16">
    <name type="scientific">Candidatus Nomurabacteria bacterium CG10_big_fil_rev_8_21_14_0_10_35_16</name>
    <dbReference type="NCBI Taxonomy" id="1974731"/>
    <lineage>
        <taxon>Bacteria</taxon>
        <taxon>Candidatus Nomuraibacteriota</taxon>
    </lineage>
</organism>
<dbReference type="SMART" id="SM00863">
    <property type="entry name" value="tRNA_SAD"/>
    <property type="match status" value="1"/>
</dbReference>
<dbReference type="GO" id="GO:0005524">
    <property type="term" value="F:ATP binding"/>
    <property type="evidence" value="ECO:0007669"/>
    <property type="project" value="UniProtKB-UniRule"/>
</dbReference>
<dbReference type="FunFam" id="3.40.50.800:FF:000001">
    <property type="entry name" value="Threonine--tRNA ligase"/>
    <property type="match status" value="1"/>
</dbReference>
<name>A0A2H0TCP0_9BACT</name>
<dbReference type="GO" id="GO:0000049">
    <property type="term" value="F:tRNA binding"/>
    <property type="evidence" value="ECO:0007669"/>
    <property type="project" value="UniProtKB-KW"/>
</dbReference>
<comment type="caution">
    <text evidence="13">Lacks conserved residue(s) required for the propagation of feature annotation.</text>
</comment>
<dbReference type="Gene3D" id="3.30.930.10">
    <property type="entry name" value="Bira Bifunctional Protein, Domain 2"/>
    <property type="match status" value="1"/>
</dbReference>
<comment type="similarity">
    <text evidence="1 13">Belongs to the class-II aminoacyl-tRNA synthetase family.</text>
</comment>
<evidence type="ECO:0000256" key="2">
    <source>
        <dbReference type="ARBA" id="ARBA00022490"/>
    </source>
</evidence>
<protein>
    <recommendedName>
        <fullName evidence="13">Threonine--tRNA ligase</fullName>
        <ecNumber evidence="13">6.1.1.3</ecNumber>
    </recommendedName>
    <alternativeName>
        <fullName evidence="13">Threonyl-tRNA synthetase</fullName>
        <shortName evidence="13">ThrRS</shortName>
    </alternativeName>
</protein>
<keyword evidence="6 13" id="KW-0547">Nucleotide-binding</keyword>
<dbReference type="GO" id="GO:0004829">
    <property type="term" value="F:threonine-tRNA ligase activity"/>
    <property type="evidence" value="ECO:0007669"/>
    <property type="project" value="UniProtKB-UniRule"/>
</dbReference>
<dbReference type="Pfam" id="PF07973">
    <property type="entry name" value="tRNA_SAD"/>
    <property type="match status" value="1"/>
</dbReference>
<evidence type="ECO:0000256" key="8">
    <source>
        <dbReference type="ARBA" id="ARBA00022840"/>
    </source>
</evidence>
<evidence type="ECO:0000256" key="1">
    <source>
        <dbReference type="ARBA" id="ARBA00008226"/>
    </source>
</evidence>
<feature type="binding site" evidence="13">
    <location>
        <position position="274"/>
    </location>
    <ligand>
        <name>Zn(2+)</name>
        <dbReference type="ChEBI" id="CHEBI:29105"/>
        <note>catalytic</note>
    </ligand>
</feature>
<comment type="catalytic activity">
    <reaction evidence="12 13">
        <text>tRNA(Thr) + L-threonine + ATP = L-threonyl-tRNA(Thr) + AMP + diphosphate + H(+)</text>
        <dbReference type="Rhea" id="RHEA:24624"/>
        <dbReference type="Rhea" id="RHEA-COMP:9670"/>
        <dbReference type="Rhea" id="RHEA-COMP:9704"/>
        <dbReference type="ChEBI" id="CHEBI:15378"/>
        <dbReference type="ChEBI" id="CHEBI:30616"/>
        <dbReference type="ChEBI" id="CHEBI:33019"/>
        <dbReference type="ChEBI" id="CHEBI:57926"/>
        <dbReference type="ChEBI" id="CHEBI:78442"/>
        <dbReference type="ChEBI" id="CHEBI:78534"/>
        <dbReference type="ChEBI" id="CHEBI:456215"/>
        <dbReference type="EC" id="6.1.1.3"/>
    </reaction>
</comment>
<dbReference type="Gene3D" id="3.40.50.800">
    <property type="entry name" value="Anticodon-binding domain"/>
    <property type="match status" value="1"/>
</dbReference>
<dbReference type="SUPFAM" id="SSF55186">
    <property type="entry name" value="ThrRS/AlaRS common domain"/>
    <property type="match status" value="1"/>
</dbReference>
<dbReference type="InterPro" id="IPR012947">
    <property type="entry name" value="tRNA_SAD"/>
</dbReference>
<dbReference type="CDD" id="cd00860">
    <property type="entry name" value="ThrRS_anticodon"/>
    <property type="match status" value="1"/>
</dbReference>
<comment type="subcellular location">
    <subcellularLocation>
        <location evidence="13">Cytoplasm</location>
    </subcellularLocation>
</comment>
<evidence type="ECO:0000256" key="10">
    <source>
        <dbReference type="ARBA" id="ARBA00022917"/>
    </source>
</evidence>
<dbReference type="CDD" id="cd00771">
    <property type="entry name" value="ThrRS_core"/>
    <property type="match status" value="1"/>
</dbReference>
<keyword evidence="2 13" id="KW-0963">Cytoplasm</keyword>
<evidence type="ECO:0000259" key="14">
    <source>
        <dbReference type="PROSITE" id="PS50862"/>
    </source>
</evidence>
<sequence length="579" mass="67680">MNEEKIRNLRHTLAHLLAAAVKEHHPDAQLTLGPSIDNGFYYDIDFAKDELINLRPIEETMRELLPTWQSFSHKELSQPEAFEMFKDNVYKKELIDEIVEKGEKITTYTCGGFTDLCRGGHLENPATEIEPEAFKLDRVAGAYWRGDEKNKMLTRIYGLAFETKKELEEYLRQREEALKRDHKKLGKELDLFTFSEIVGGGLPLFTPKGTILRNLLDNFVWELRKKAGYEMVDIPHITKKDLYETSGHWDKFKDDLFRITTREGHIFAMKPMNCPHHTQIYNRKQWSYRELPQRYASTTKVYRDEQSGELGGLTRVRSITQDDAHVFCRMTQVKDEFLKIWDIVQEFYGAFGFVMRVRLSMHDPEQPEKYLGDKKQWENAEKVLREIVTSKKVEWFEGIGEAAFYGPKLDFMAKDAIGREHQVATIQLDMNMPDRFDLYCINEKGEQERIIMIHAAIMGSIERFLSVLIEHLAGNFPFWLAPTQVKVIPVRTNHNEYAKKIFELLLENNIRAELDDMDENLGSKVRDAKNNKIPYWIVIGDKEMEAKKITLESRDKGQLGQITKEELIKKLLEEIKSKK</sequence>
<dbReference type="NCBIfam" id="TIGR00418">
    <property type="entry name" value="thrS"/>
    <property type="match status" value="1"/>
</dbReference>
<reference evidence="16" key="1">
    <citation type="submission" date="2017-09" db="EMBL/GenBank/DDBJ databases">
        <title>Depth-based differentiation of microbial function through sediment-hosted aquifers and enrichment of novel symbionts in the deep terrestrial subsurface.</title>
        <authorList>
            <person name="Probst A.J."/>
            <person name="Ladd B."/>
            <person name="Jarett J.K."/>
            <person name="Geller-Mcgrath D.E."/>
            <person name="Sieber C.M.K."/>
            <person name="Emerson J.B."/>
            <person name="Anantharaman K."/>
            <person name="Thomas B.C."/>
            <person name="Malmstrom R."/>
            <person name="Stieglmeier M."/>
            <person name="Klingl A."/>
            <person name="Woyke T."/>
            <person name="Ryan C.M."/>
            <person name="Banfield J.F."/>
        </authorList>
    </citation>
    <scope>NUCLEOTIDE SEQUENCE [LARGE SCALE GENOMIC DNA]</scope>
</reference>
<keyword evidence="10 13" id="KW-0648">Protein biosynthesis</keyword>
<feature type="domain" description="Aminoacyl-transfer RNA synthetases class-II family profile" evidence="14">
    <location>
        <begin position="212"/>
        <end position="477"/>
    </location>
</feature>
<dbReference type="AlphaFoldDB" id="A0A2H0TCP0"/>
<dbReference type="PANTHER" id="PTHR11451">
    <property type="entry name" value="THREONINE-TRNA LIGASE"/>
    <property type="match status" value="1"/>
</dbReference>
<dbReference type="SUPFAM" id="SSF52954">
    <property type="entry name" value="Class II aaRS ABD-related"/>
    <property type="match status" value="1"/>
</dbReference>
<feature type="binding site" evidence="13">
    <location>
        <position position="325"/>
    </location>
    <ligand>
        <name>Zn(2+)</name>
        <dbReference type="ChEBI" id="CHEBI:29105"/>
        <note>catalytic</note>
    </ligand>
</feature>
<comment type="subunit">
    <text evidence="13">Homodimer.</text>
</comment>
<dbReference type="PROSITE" id="PS50862">
    <property type="entry name" value="AA_TRNA_LIGASE_II"/>
    <property type="match status" value="1"/>
</dbReference>
<evidence type="ECO:0000313" key="16">
    <source>
        <dbReference type="Proteomes" id="UP000230094"/>
    </source>
</evidence>
<dbReference type="EC" id="6.1.1.3" evidence="13"/>
<keyword evidence="11 13" id="KW-0030">Aminoacyl-tRNA synthetase</keyword>
<keyword evidence="7 13" id="KW-0862">Zinc</keyword>
<dbReference type="Pfam" id="PF03129">
    <property type="entry name" value="HGTP_anticodon"/>
    <property type="match status" value="1"/>
</dbReference>
<dbReference type="HAMAP" id="MF_00184">
    <property type="entry name" value="Thr_tRNA_synth"/>
    <property type="match status" value="1"/>
</dbReference>
<evidence type="ECO:0000313" key="15">
    <source>
        <dbReference type="EMBL" id="PIR68154.1"/>
    </source>
</evidence>
<dbReference type="InterPro" id="IPR004154">
    <property type="entry name" value="Anticodon-bd"/>
</dbReference>
<dbReference type="GO" id="GO:0006435">
    <property type="term" value="P:threonyl-tRNA aminoacylation"/>
    <property type="evidence" value="ECO:0007669"/>
    <property type="project" value="UniProtKB-UniRule"/>
</dbReference>
<dbReference type="Proteomes" id="UP000230094">
    <property type="component" value="Unassembled WGS sequence"/>
</dbReference>
<dbReference type="InterPro" id="IPR018163">
    <property type="entry name" value="Thr/Ala-tRNA-synth_IIc_edit"/>
</dbReference>
<keyword evidence="3 13" id="KW-0820">tRNA-binding</keyword>
<dbReference type="InterPro" id="IPR045864">
    <property type="entry name" value="aa-tRNA-synth_II/BPL/LPL"/>
</dbReference>
<dbReference type="PRINTS" id="PR01047">
    <property type="entry name" value="TRNASYNTHTHR"/>
</dbReference>
<dbReference type="InterPro" id="IPR002320">
    <property type="entry name" value="Thr-tRNA-ligase_IIa"/>
</dbReference>
<dbReference type="Pfam" id="PF00587">
    <property type="entry name" value="tRNA-synt_2b"/>
    <property type="match status" value="1"/>
</dbReference>
<proteinExistence type="inferred from homology"/>
<comment type="cofactor">
    <cofactor evidence="13">
        <name>Zn(2+)</name>
        <dbReference type="ChEBI" id="CHEBI:29105"/>
    </cofactor>
    <text evidence="13">Binds 1 zinc ion per subunit.</text>
</comment>
<evidence type="ECO:0000256" key="7">
    <source>
        <dbReference type="ARBA" id="ARBA00022833"/>
    </source>
</evidence>
<evidence type="ECO:0000256" key="6">
    <source>
        <dbReference type="ARBA" id="ARBA00022741"/>
    </source>
</evidence>
<keyword evidence="5 13" id="KW-0479">Metal-binding</keyword>
<feature type="binding site" evidence="13">
    <location>
        <position position="454"/>
    </location>
    <ligand>
        <name>Zn(2+)</name>
        <dbReference type="ChEBI" id="CHEBI:29105"/>
        <note>catalytic</note>
    </ligand>
</feature>
<dbReference type="SUPFAM" id="SSF55681">
    <property type="entry name" value="Class II aaRS and biotin synthetases"/>
    <property type="match status" value="1"/>
</dbReference>
<keyword evidence="9 13" id="KW-0694">RNA-binding</keyword>
<evidence type="ECO:0000256" key="11">
    <source>
        <dbReference type="ARBA" id="ARBA00023146"/>
    </source>
</evidence>
<keyword evidence="8 13" id="KW-0067">ATP-binding</keyword>
<dbReference type="InterPro" id="IPR047246">
    <property type="entry name" value="ThrRS_anticodon"/>
</dbReference>
<accession>A0A2H0TCP0</accession>
<dbReference type="FunFam" id="3.30.930.10:FF:000002">
    <property type="entry name" value="Threonine--tRNA ligase"/>
    <property type="match status" value="1"/>
</dbReference>
<evidence type="ECO:0000256" key="13">
    <source>
        <dbReference type="HAMAP-Rule" id="MF_00184"/>
    </source>
</evidence>
<dbReference type="Gene3D" id="3.30.54.20">
    <property type="match status" value="1"/>
</dbReference>
<evidence type="ECO:0000256" key="9">
    <source>
        <dbReference type="ARBA" id="ARBA00022884"/>
    </source>
</evidence>
<dbReference type="EMBL" id="PFCQ01000013">
    <property type="protein sequence ID" value="PIR68154.1"/>
    <property type="molecule type" value="Genomic_DNA"/>
</dbReference>